<protein>
    <recommendedName>
        <fullName evidence="1">Transposase IS66 central domain-containing protein</fullName>
    </recommendedName>
</protein>
<reference evidence="2" key="1">
    <citation type="book" date="2014" name="THE 24TH EUROPEAN CONGRESS OF CLINICAL MICROBIOLOGY AND INFECTIOUS DISEASES" publisher="ECCMID 2014" city="Barcelona, Spain">
        <title>Identification of resistance genes in three multidrug-resistant Bacteroides fragilis isolates by whole genome sequencing.</title>
        <editorList>
            <person name="Unknown"/>
            <person name="A."/>
        </editorList>
        <authorList>
            <person name="Sydenham T.V."/>
            <person name="Hasman H."/>
            <person name="Wang M."/>
            <person name="Soki J."/>
            <person name="Nagy E."/>
            <person name="Justesen U.S."/>
        </authorList>
    </citation>
    <scope>NUCLEOTIDE SEQUENCE</scope>
    <source>
        <strain evidence="2">DCMSKEJBY0001B</strain>
    </source>
</reference>
<dbReference type="Pfam" id="PF03050">
    <property type="entry name" value="DDE_Tnp_IS66"/>
    <property type="match status" value="1"/>
</dbReference>
<evidence type="ECO:0000313" key="5">
    <source>
        <dbReference type="Proteomes" id="UP000266644"/>
    </source>
</evidence>
<proteinExistence type="predicted"/>
<evidence type="ECO:0000313" key="2">
    <source>
        <dbReference type="EMBL" id="QCQ47454.1"/>
    </source>
</evidence>
<reference evidence="3 5" key="2">
    <citation type="submission" date="2018-08" db="EMBL/GenBank/DDBJ databases">
        <title>A genome reference for cultivated species of the human gut microbiota.</title>
        <authorList>
            <person name="Zou Y."/>
            <person name="Xue W."/>
            <person name="Luo G."/>
        </authorList>
    </citation>
    <scope>NUCLEOTIDE SEQUENCE [LARGE SCALE GENOMIC DNA]</scope>
    <source>
        <strain evidence="3 5">AM18-6</strain>
    </source>
</reference>
<dbReference type="EMBL" id="QRJE01000012">
    <property type="protein sequence ID" value="RHH12186.1"/>
    <property type="molecule type" value="Genomic_DNA"/>
</dbReference>
<sequence>MRSYLQDGRLKIDNNLAENAIRPIALSRKNFLFCGNHGKHSGVCAKTTFRGIVIFLSSHFSFISIQACVFGLHI</sequence>
<name>A0A396BXY5_BACFG</name>
<dbReference type="PANTHER" id="PTHR33678:SF1">
    <property type="entry name" value="BLL1576 PROTEIN"/>
    <property type="match status" value="1"/>
</dbReference>
<dbReference type="AlphaFoldDB" id="A0A396BXY5"/>
<feature type="domain" description="Transposase IS66 central" evidence="1">
    <location>
        <begin position="3"/>
        <end position="37"/>
    </location>
</feature>
<accession>A0A396BXY5</accession>
<dbReference type="Proteomes" id="UP000266644">
    <property type="component" value="Unassembled WGS sequence"/>
</dbReference>
<dbReference type="InterPro" id="IPR052344">
    <property type="entry name" value="Transposase-related"/>
</dbReference>
<evidence type="ECO:0000259" key="1">
    <source>
        <dbReference type="Pfam" id="PF03050"/>
    </source>
</evidence>
<organism evidence="3 5">
    <name type="scientific">Bacteroides fragilis</name>
    <dbReference type="NCBI Taxonomy" id="817"/>
    <lineage>
        <taxon>Bacteria</taxon>
        <taxon>Pseudomonadati</taxon>
        <taxon>Bacteroidota</taxon>
        <taxon>Bacteroidia</taxon>
        <taxon>Bacteroidales</taxon>
        <taxon>Bacteroidaceae</taxon>
        <taxon>Bacteroides</taxon>
    </lineage>
</organism>
<evidence type="ECO:0000313" key="4">
    <source>
        <dbReference type="Proteomes" id="UP000036847"/>
    </source>
</evidence>
<gene>
    <name evidence="3" type="ORF">DW228_08800</name>
    <name evidence="2" type="ORF">EC80_022880</name>
</gene>
<dbReference type="EMBL" id="CP036546">
    <property type="protein sequence ID" value="QCQ47454.1"/>
    <property type="molecule type" value="Genomic_DNA"/>
</dbReference>
<dbReference type="PANTHER" id="PTHR33678">
    <property type="entry name" value="BLL1576 PROTEIN"/>
    <property type="match status" value="1"/>
</dbReference>
<dbReference type="OrthoDB" id="1020001at2"/>
<dbReference type="Proteomes" id="UP000036847">
    <property type="component" value="Chromosome"/>
</dbReference>
<dbReference type="InterPro" id="IPR004291">
    <property type="entry name" value="Transposase_IS66_central"/>
</dbReference>
<reference evidence="2 4" key="3">
    <citation type="submission" date="2019-03" db="EMBL/GenBank/DDBJ databases">
        <title>Complete genome assembly of MDR B. fragilis.</title>
        <authorList>
            <person name="Sydenham T.V."/>
            <person name="Hasman H."/>
            <person name="Justesen U.S."/>
        </authorList>
    </citation>
    <scope>NUCLEOTIDE SEQUENCE [LARGE SCALE GENOMIC DNA]</scope>
    <source>
        <strain evidence="2 4">DCMSKEJBY0001B</strain>
    </source>
</reference>
<evidence type="ECO:0000313" key="3">
    <source>
        <dbReference type="EMBL" id="RHH12186.1"/>
    </source>
</evidence>